<reference evidence="2" key="1">
    <citation type="submission" date="2017-05" db="UniProtKB">
        <authorList>
            <consortium name="EnsemblMetazoa"/>
        </authorList>
    </citation>
    <scope>IDENTIFICATION</scope>
</reference>
<evidence type="ECO:0000259" key="1">
    <source>
        <dbReference type="Pfam" id="PF07727"/>
    </source>
</evidence>
<organism evidence="2">
    <name type="scientific">Amphimedon queenslandica</name>
    <name type="common">Sponge</name>
    <dbReference type="NCBI Taxonomy" id="400682"/>
    <lineage>
        <taxon>Eukaryota</taxon>
        <taxon>Metazoa</taxon>
        <taxon>Porifera</taxon>
        <taxon>Demospongiae</taxon>
        <taxon>Heteroscleromorpha</taxon>
        <taxon>Haplosclerida</taxon>
        <taxon>Niphatidae</taxon>
        <taxon>Amphimedon</taxon>
    </lineage>
</organism>
<dbReference type="STRING" id="400682.A0A1X7TEH1"/>
<dbReference type="AlphaFoldDB" id="A0A1X7TEH1"/>
<sequence>MRFHPSAADPCLFVRKEKSEEVSIIAVYVDDLIIVAKTGKMMTEIKRSLEARFKMKDLGRLHHCLGITVEYDNSGSCLWLHQKPYILSMLEKFGLSQAKTVSTPANFSSKLRKSDDQAK</sequence>
<dbReference type="OMA" id="RMEKCST"/>
<dbReference type="EnsemblMetazoa" id="Aqu2.1.13034_001">
    <property type="protein sequence ID" value="Aqu2.1.13034_001"/>
    <property type="gene ID" value="Aqu2.1.13034"/>
</dbReference>
<protein>
    <recommendedName>
        <fullName evidence="1">Reverse transcriptase Ty1/copia-type domain-containing protein</fullName>
    </recommendedName>
</protein>
<dbReference type="eggNOG" id="KOG0017">
    <property type="taxonomic scope" value="Eukaryota"/>
</dbReference>
<dbReference type="InterPro" id="IPR013103">
    <property type="entry name" value="RVT_2"/>
</dbReference>
<proteinExistence type="predicted"/>
<feature type="domain" description="Reverse transcriptase Ty1/copia-type" evidence="1">
    <location>
        <begin position="2"/>
        <end position="105"/>
    </location>
</feature>
<name>A0A1X7TEH1_AMPQE</name>
<accession>A0A1X7TEH1</accession>
<dbReference type="Pfam" id="PF07727">
    <property type="entry name" value="RVT_2"/>
    <property type="match status" value="1"/>
</dbReference>
<dbReference type="OrthoDB" id="421869at2759"/>
<evidence type="ECO:0000313" key="2">
    <source>
        <dbReference type="EnsemblMetazoa" id="Aqu2.1.13034_001"/>
    </source>
</evidence>
<dbReference type="InParanoid" id="A0A1X7TEH1"/>